<sequence length="95" mass="11223">MLHMNTLKEFVRSNLHCSYDETEEFIRKFRHYDAVDYGRNIIENHRGSFSEDFDADNIDEETLACIAIRLEDACLVDLSVIEDNILRDVFGEKYE</sequence>
<comment type="caution">
    <text evidence="1">The sequence shown here is derived from an EMBL/GenBank/DDBJ whole genome shotgun (WGS) entry which is preliminary data.</text>
</comment>
<reference evidence="1 2" key="1">
    <citation type="journal article" date="2020" name="Biotechnol. Biofuels">
        <title>New insights from the biogas microbiome by comprehensive genome-resolved metagenomics of nearly 1600 species originating from multiple anaerobic digesters.</title>
        <authorList>
            <person name="Campanaro S."/>
            <person name="Treu L."/>
            <person name="Rodriguez-R L.M."/>
            <person name="Kovalovszki A."/>
            <person name="Ziels R.M."/>
            <person name="Maus I."/>
            <person name="Zhu X."/>
            <person name="Kougias P.G."/>
            <person name="Basile A."/>
            <person name="Luo G."/>
            <person name="Schluter A."/>
            <person name="Konstantinidis K.T."/>
            <person name="Angelidaki I."/>
        </authorList>
    </citation>
    <scope>NUCLEOTIDE SEQUENCE [LARGE SCALE GENOMIC DNA]</scope>
    <source>
        <strain evidence="1">AS27yjCOA_165</strain>
    </source>
</reference>
<proteinExistence type="predicted"/>
<name>A0A7X9DKB3_UNCKA</name>
<dbReference type="EMBL" id="JAAZNL010000013">
    <property type="protein sequence ID" value="NMB69828.1"/>
    <property type="molecule type" value="Genomic_DNA"/>
</dbReference>
<evidence type="ECO:0000313" key="1">
    <source>
        <dbReference type="EMBL" id="NMB69828.1"/>
    </source>
</evidence>
<organism evidence="1 2">
    <name type="scientific">candidate division WWE3 bacterium</name>
    <dbReference type="NCBI Taxonomy" id="2053526"/>
    <lineage>
        <taxon>Bacteria</taxon>
        <taxon>Katanobacteria</taxon>
    </lineage>
</organism>
<dbReference type="AlphaFoldDB" id="A0A7X9DKB3"/>
<accession>A0A7X9DKB3</accession>
<gene>
    <name evidence="1" type="ORF">GYA27_01320</name>
</gene>
<dbReference type="Proteomes" id="UP000526033">
    <property type="component" value="Unassembled WGS sequence"/>
</dbReference>
<protein>
    <submittedName>
        <fullName evidence="1">Uncharacterized protein</fullName>
    </submittedName>
</protein>
<evidence type="ECO:0000313" key="2">
    <source>
        <dbReference type="Proteomes" id="UP000526033"/>
    </source>
</evidence>